<evidence type="ECO:0000313" key="1">
    <source>
        <dbReference type="EMBL" id="MPN46645.1"/>
    </source>
</evidence>
<sequence length="93" mass="9930">MDNGRIPNLGYQGNRVAVKALHALRPHFVLPPHLLDHKLGIHDELHVIVTDPDSFSYGGDQTSVLGVVVGALPEEFGDLTDYAPVPGHDDGAG</sequence>
<organism evidence="1">
    <name type="scientific">bioreactor metagenome</name>
    <dbReference type="NCBI Taxonomy" id="1076179"/>
    <lineage>
        <taxon>unclassified sequences</taxon>
        <taxon>metagenomes</taxon>
        <taxon>ecological metagenomes</taxon>
    </lineage>
</organism>
<gene>
    <name evidence="1" type="ORF">SDC9_194236</name>
</gene>
<accession>A0A645I5Q2</accession>
<dbReference type="EMBL" id="VSSQ01107489">
    <property type="protein sequence ID" value="MPN46645.1"/>
    <property type="molecule type" value="Genomic_DNA"/>
</dbReference>
<proteinExistence type="predicted"/>
<dbReference type="AlphaFoldDB" id="A0A645I5Q2"/>
<protein>
    <submittedName>
        <fullName evidence="1">Uncharacterized protein</fullName>
    </submittedName>
</protein>
<name>A0A645I5Q2_9ZZZZ</name>
<reference evidence="1" key="1">
    <citation type="submission" date="2019-08" db="EMBL/GenBank/DDBJ databases">
        <authorList>
            <person name="Kucharzyk K."/>
            <person name="Murdoch R.W."/>
            <person name="Higgins S."/>
            <person name="Loffler F."/>
        </authorList>
    </citation>
    <scope>NUCLEOTIDE SEQUENCE</scope>
</reference>
<comment type="caution">
    <text evidence="1">The sequence shown here is derived from an EMBL/GenBank/DDBJ whole genome shotgun (WGS) entry which is preliminary data.</text>
</comment>